<sequence length="64" mass="7381">MEQWEAIHEGFLRYYFSLSSTEIDSLSDDEFARQIALLEYIRDEERKQTAVNVSQSGASTAISF</sequence>
<organism evidence="1 2">
    <name type="scientific">Microscilla marina ATCC 23134</name>
    <dbReference type="NCBI Taxonomy" id="313606"/>
    <lineage>
        <taxon>Bacteria</taxon>
        <taxon>Pseudomonadati</taxon>
        <taxon>Bacteroidota</taxon>
        <taxon>Cytophagia</taxon>
        <taxon>Cytophagales</taxon>
        <taxon>Microscillaceae</taxon>
        <taxon>Microscilla</taxon>
    </lineage>
</organism>
<accession>A1ZEL5</accession>
<dbReference type="RefSeq" id="WP_002694109.1">
    <property type="nucleotide sequence ID" value="NZ_AAWS01000004.1"/>
</dbReference>
<dbReference type="EMBL" id="AAWS01000004">
    <property type="protein sequence ID" value="EAY30967.1"/>
    <property type="molecule type" value="Genomic_DNA"/>
</dbReference>
<evidence type="ECO:0000313" key="2">
    <source>
        <dbReference type="Proteomes" id="UP000004095"/>
    </source>
</evidence>
<gene>
    <name evidence="1" type="ORF">M23134_07374</name>
</gene>
<keyword evidence="2" id="KW-1185">Reference proteome</keyword>
<name>A1ZEL5_MICM2</name>
<comment type="caution">
    <text evidence="1">The sequence shown here is derived from an EMBL/GenBank/DDBJ whole genome shotgun (WGS) entry which is preliminary data.</text>
</comment>
<evidence type="ECO:0000313" key="1">
    <source>
        <dbReference type="EMBL" id="EAY30967.1"/>
    </source>
</evidence>
<proteinExistence type="predicted"/>
<protein>
    <submittedName>
        <fullName evidence="1">Uncharacterized protein</fullName>
    </submittedName>
</protein>
<reference evidence="1 2" key="1">
    <citation type="submission" date="2007-01" db="EMBL/GenBank/DDBJ databases">
        <authorList>
            <person name="Haygood M."/>
            <person name="Podell S."/>
            <person name="Anderson C."/>
            <person name="Hopkinson B."/>
            <person name="Roe K."/>
            <person name="Barbeau K."/>
            <person name="Gaasterland T."/>
            <person name="Ferriera S."/>
            <person name="Johnson J."/>
            <person name="Kravitz S."/>
            <person name="Beeson K."/>
            <person name="Sutton G."/>
            <person name="Rogers Y.-H."/>
            <person name="Friedman R."/>
            <person name="Frazier M."/>
            <person name="Venter J.C."/>
        </authorList>
    </citation>
    <scope>NUCLEOTIDE SEQUENCE [LARGE SCALE GENOMIC DNA]</scope>
    <source>
        <strain evidence="1 2">ATCC 23134</strain>
    </source>
</reference>
<dbReference type="AlphaFoldDB" id="A1ZEL5"/>
<dbReference type="Proteomes" id="UP000004095">
    <property type="component" value="Unassembled WGS sequence"/>
</dbReference>